<dbReference type="SUPFAM" id="SSF52833">
    <property type="entry name" value="Thioredoxin-like"/>
    <property type="match status" value="1"/>
</dbReference>
<dbReference type="Gene3D" id="3.40.30.10">
    <property type="entry name" value="Glutaredoxin"/>
    <property type="match status" value="1"/>
</dbReference>
<organism evidence="2 3">
    <name type="scientific">Candidatus Cryptobacteroides excrementavium</name>
    <dbReference type="NCBI Taxonomy" id="2840759"/>
    <lineage>
        <taxon>Bacteria</taxon>
        <taxon>Pseudomonadati</taxon>
        <taxon>Bacteroidota</taxon>
        <taxon>Bacteroidia</taxon>
        <taxon>Bacteroidales</taxon>
        <taxon>Candidatus Cryptobacteroides</taxon>
    </lineage>
</organism>
<reference evidence="2" key="1">
    <citation type="submission" date="2020-10" db="EMBL/GenBank/DDBJ databases">
        <authorList>
            <person name="Gilroy R."/>
        </authorList>
    </citation>
    <scope>NUCLEOTIDE SEQUENCE</scope>
    <source>
        <strain evidence="2">B2-16538</strain>
    </source>
</reference>
<protein>
    <submittedName>
        <fullName evidence="2">DUF5106 domain-containing protein</fullName>
    </submittedName>
</protein>
<dbReference type="PROSITE" id="PS51352">
    <property type="entry name" value="THIOREDOXIN_2"/>
    <property type="match status" value="1"/>
</dbReference>
<accession>A0A9D9J3E6</accession>
<comment type="caution">
    <text evidence="2">The sequence shown here is derived from an EMBL/GenBank/DDBJ whole genome shotgun (WGS) entry which is preliminary data.</text>
</comment>
<dbReference type="InterPro" id="IPR033395">
    <property type="entry name" value="DUF5106"/>
</dbReference>
<evidence type="ECO:0000259" key="1">
    <source>
        <dbReference type="PROSITE" id="PS51352"/>
    </source>
</evidence>
<dbReference type="EMBL" id="JADILX010000052">
    <property type="protein sequence ID" value="MBO8485380.1"/>
    <property type="molecule type" value="Genomic_DNA"/>
</dbReference>
<proteinExistence type="predicted"/>
<dbReference type="AlphaFoldDB" id="A0A9D9J3E6"/>
<evidence type="ECO:0000313" key="3">
    <source>
        <dbReference type="Proteomes" id="UP000823750"/>
    </source>
</evidence>
<dbReference type="InterPro" id="IPR013766">
    <property type="entry name" value="Thioredoxin_domain"/>
</dbReference>
<gene>
    <name evidence="2" type="ORF">IAB78_03030</name>
</gene>
<dbReference type="InterPro" id="IPR036249">
    <property type="entry name" value="Thioredoxin-like_sf"/>
</dbReference>
<name>A0A9D9J3E6_9BACT</name>
<reference evidence="2" key="2">
    <citation type="journal article" date="2021" name="PeerJ">
        <title>Extensive microbial diversity within the chicken gut microbiome revealed by metagenomics and culture.</title>
        <authorList>
            <person name="Gilroy R."/>
            <person name="Ravi A."/>
            <person name="Getino M."/>
            <person name="Pursley I."/>
            <person name="Horton D.L."/>
            <person name="Alikhan N.F."/>
            <person name="Baker D."/>
            <person name="Gharbi K."/>
            <person name="Hall N."/>
            <person name="Watson M."/>
            <person name="Adriaenssens E.M."/>
            <person name="Foster-Nyarko E."/>
            <person name="Jarju S."/>
            <person name="Secka A."/>
            <person name="Antonio M."/>
            <person name="Oren A."/>
            <person name="Chaudhuri R.R."/>
            <person name="La Ragione R."/>
            <person name="Hildebrand F."/>
            <person name="Pallen M.J."/>
        </authorList>
    </citation>
    <scope>NUCLEOTIDE SEQUENCE</scope>
    <source>
        <strain evidence="2">B2-16538</strain>
    </source>
</reference>
<sequence>MRKITDILYAAALCMAILSVAGCRERVEEAQTRAFPMVEIPGVVTDPGERALFLAEHFWDDFMDTSKTYACDSSTVNGVTRPDLEQAFADYAGILGMTGLAQAEASVARLYRLAETFERKDTATNVFGSIAGLTEKYFYNPNSPFRNENLYLPFAEGLAKYDGFSKAERERYAYTAEMCSLNRIGDKASDFEFSDKDGGMHSLYGIEADYTLLFFSNPGCEACKGIIEALRSDKSVERLIAENRLAVVNVYIDEDVAAWYSYMTVYPDNWYNGYDPNLVIRTDMIYNVRAIPSLYVLDRDKTVLLKDAPENIVLSFIDRL</sequence>
<evidence type="ECO:0000313" key="2">
    <source>
        <dbReference type="EMBL" id="MBO8485380.1"/>
    </source>
</evidence>
<dbReference type="PROSITE" id="PS51257">
    <property type="entry name" value="PROKAR_LIPOPROTEIN"/>
    <property type="match status" value="1"/>
</dbReference>
<dbReference type="Pfam" id="PF17127">
    <property type="entry name" value="DUF5106"/>
    <property type="match status" value="1"/>
</dbReference>
<feature type="domain" description="Thioredoxin" evidence="1">
    <location>
        <begin position="182"/>
        <end position="320"/>
    </location>
</feature>
<dbReference type="Proteomes" id="UP000823750">
    <property type="component" value="Unassembled WGS sequence"/>
</dbReference>